<gene>
    <name evidence="1" type="ORF">HJG60_008654</name>
</gene>
<evidence type="ECO:0000313" key="1">
    <source>
        <dbReference type="EMBL" id="KAF6084392.1"/>
    </source>
</evidence>
<accession>A0A833Z1R8</accession>
<dbReference type="AlphaFoldDB" id="A0A833Z1R8"/>
<protein>
    <submittedName>
        <fullName evidence="1">Uncharacterized protein</fullName>
    </submittedName>
</protein>
<dbReference type="EMBL" id="JABVXQ010000012">
    <property type="protein sequence ID" value="KAF6084392.1"/>
    <property type="molecule type" value="Genomic_DNA"/>
</dbReference>
<evidence type="ECO:0000313" key="2">
    <source>
        <dbReference type="Proteomes" id="UP000664940"/>
    </source>
</evidence>
<reference evidence="1 2" key="1">
    <citation type="journal article" date="2020" name="Nature">
        <title>Six reference-quality genomes reveal evolution of bat adaptations.</title>
        <authorList>
            <person name="Jebb D."/>
            <person name="Huang Z."/>
            <person name="Pippel M."/>
            <person name="Hughes G.M."/>
            <person name="Lavrichenko K."/>
            <person name="Devanna P."/>
            <person name="Winkler S."/>
            <person name="Jermiin L.S."/>
            <person name="Skirmuntt E.C."/>
            <person name="Katzourakis A."/>
            <person name="Burkitt-Gray L."/>
            <person name="Ray D.A."/>
            <person name="Sullivan K.A.M."/>
            <person name="Roscito J.G."/>
            <person name="Kirilenko B.M."/>
            <person name="Davalos L.M."/>
            <person name="Corthals A.P."/>
            <person name="Power M.L."/>
            <person name="Jones G."/>
            <person name="Ransome R.D."/>
            <person name="Dechmann D.K.N."/>
            <person name="Locatelli A.G."/>
            <person name="Puechmaille S.J."/>
            <person name="Fedrigo O."/>
            <person name="Jarvis E.D."/>
            <person name="Hiller M."/>
            <person name="Vernes S.C."/>
            <person name="Myers E.W."/>
            <person name="Teeling E.C."/>
        </authorList>
    </citation>
    <scope>NUCLEOTIDE SEQUENCE [LARGE SCALE GENOMIC DNA]</scope>
    <source>
        <strain evidence="1">Bat1K_MPI-CBG_1</strain>
    </source>
</reference>
<sequence length="133" mass="15027">MHFAKVTHKYLEVHEYWCLLCLLSPSICAWHAHVQLYLCLACLPEVYSLTFRSLKSRCVGRVGSFCGLRKKLFHLLPQLLAIASNPCCSLVPRLIPLLSASVVHGLSLCLQLLRAFYGLLEAELLFTFTQHIA</sequence>
<dbReference type="Proteomes" id="UP000664940">
    <property type="component" value="Unassembled WGS sequence"/>
</dbReference>
<comment type="caution">
    <text evidence="1">The sequence shown here is derived from an EMBL/GenBank/DDBJ whole genome shotgun (WGS) entry which is preliminary data.</text>
</comment>
<organism evidence="1 2">
    <name type="scientific">Phyllostomus discolor</name>
    <name type="common">pale spear-nosed bat</name>
    <dbReference type="NCBI Taxonomy" id="89673"/>
    <lineage>
        <taxon>Eukaryota</taxon>
        <taxon>Metazoa</taxon>
        <taxon>Chordata</taxon>
        <taxon>Craniata</taxon>
        <taxon>Vertebrata</taxon>
        <taxon>Euteleostomi</taxon>
        <taxon>Mammalia</taxon>
        <taxon>Eutheria</taxon>
        <taxon>Laurasiatheria</taxon>
        <taxon>Chiroptera</taxon>
        <taxon>Yangochiroptera</taxon>
        <taxon>Phyllostomidae</taxon>
        <taxon>Phyllostominae</taxon>
        <taxon>Phyllostomus</taxon>
    </lineage>
</organism>
<proteinExistence type="predicted"/>
<name>A0A833Z1R8_9CHIR</name>